<dbReference type="EMBL" id="MT631532">
    <property type="protein sequence ID" value="QNO53145.1"/>
    <property type="molecule type" value="Genomic_DNA"/>
</dbReference>
<name>A0A7G9YYR1_9EURY</name>
<accession>A0A7G9YYR1</accession>
<dbReference type="AlphaFoldDB" id="A0A7G9YYR1"/>
<protein>
    <submittedName>
        <fullName evidence="1">Uncharacterized protein</fullName>
    </submittedName>
</protein>
<organism evidence="1">
    <name type="scientific">Candidatus Methanophagaceae archaeon ANME-1 ERB6</name>
    <dbReference type="NCBI Taxonomy" id="2759912"/>
    <lineage>
        <taxon>Archaea</taxon>
        <taxon>Methanobacteriati</taxon>
        <taxon>Methanobacteriota</taxon>
        <taxon>Stenosarchaea group</taxon>
        <taxon>Methanomicrobia</taxon>
        <taxon>Candidatus Methanophagales</taxon>
        <taxon>Candidatus Methanophagaceae</taxon>
    </lineage>
</organism>
<evidence type="ECO:0000313" key="1">
    <source>
        <dbReference type="EMBL" id="QNO53145.1"/>
    </source>
</evidence>
<sequence length="100" mass="11934">MGIEIKKEGIFIPNKVLEGIGLEDFEVEISEAELKIRPKSYTKRMFGFFKADEKLVDQIIKDYERETERRYFRTLTPSNHREHIISNCRTKHAFIDLTRQ</sequence>
<gene>
    <name evidence="1" type="ORF">GJIJNDME_00031</name>
</gene>
<proteinExistence type="predicted"/>
<reference evidence="1" key="1">
    <citation type="submission" date="2020-06" db="EMBL/GenBank/DDBJ databases">
        <title>Unique genomic features of the anaerobic methanotrophic archaea.</title>
        <authorList>
            <person name="Chadwick G.L."/>
            <person name="Skennerton C.T."/>
            <person name="Laso-Perez R."/>
            <person name="Leu A.O."/>
            <person name="Speth D.R."/>
            <person name="Yu H."/>
            <person name="Morgan-Lang C."/>
            <person name="Hatzenpichler R."/>
            <person name="Goudeau D."/>
            <person name="Malmstrom R."/>
            <person name="Brazelton W.J."/>
            <person name="Woyke T."/>
            <person name="Hallam S.J."/>
            <person name="Tyson G.W."/>
            <person name="Wegener G."/>
            <person name="Boetius A."/>
            <person name="Orphan V."/>
        </authorList>
    </citation>
    <scope>NUCLEOTIDE SEQUENCE</scope>
</reference>